<dbReference type="PANTHER" id="PTHR44379:SF2">
    <property type="entry name" value="BLR6218 PROTEIN"/>
    <property type="match status" value="1"/>
</dbReference>
<dbReference type="PROSITE" id="PS00197">
    <property type="entry name" value="2FE2S_FER_1"/>
    <property type="match status" value="1"/>
</dbReference>
<dbReference type="Pfam" id="PF00111">
    <property type="entry name" value="Fer2"/>
    <property type="match status" value="1"/>
</dbReference>
<dbReference type="OrthoDB" id="9796880at2"/>
<dbReference type="InterPro" id="IPR036010">
    <property type="entry name" value="2Fe-2S_ferredoxin-like_sf"/>
</dbReference>
<dbReference type="InterPro" id="IPR036884">
    <property type="entry name" value="2Fe-2S-bd_dom_sf"/>
</dbReference>
<name>A0A1H9MC52_9BACT</name>
<keyword evidence="8" id="KW-1185">Reference proteome</keyword>
<evidence type="ECO:0000259" key="6">
    <source>
        <dbReference type="PROSITE" id="PS51085"/>
    </source>
</evidence>
<dbReference type="InParanoid" id="A0A1H9MC52"/>
<dbReference type="CDD" id="cd00207">
    <property type="entry name" value="fer2"/>
    <property type="match status" value="1"/>
</dbReference>
<dbReference type="InterPro" id="IPR001041">
    <property type="entry name" value="2Fe-2S_ferredoxin-type"/>
</dbReference>
<keyword evidence="2" id="KW-0479">Metal-binding</keyword>
<dbReference type="InterPro" id="IPR002888">
    <property type="entry name" value="2Fe-2S-bd"/>
</dbReference>
<evidence type="ECO:0000256" key="2">
    <source>
        <dbReference type="ARBA" id="ARBA00022723"/>
    </source>
</evidence>
<dbReference type="EMBL" id="FOFB01000028">
    <property type="protein sequence ID" value="SER21350.1"/>
    <property type="molecule type" value="Genomic_DNA"/>
</dbReference>
<dbReference type="InterPro" id="IPR012675">
    <property type="entry name" value="Beta-grasp_dom_sf"/>
</dbReference>
<dbReference type="PANTHER" id="PTHR44379">
    <property type="entry name" value="OXIDOREDUCTASE WITH IRON-SULFUR SUBUNIT"/>
    <property type="match status" value="1"/>
</dbReference>
<dbReference type="FunCoup" id="A0A1H9MC52">
    <property type="interactions" value="163"/>
</dbReference>
<dbReference type="AlphaFoldDB" id="A0A1H9MC52"/>
<evidence type="ECO:0000256" key="3">
    <source>
        <dbReference type="ARBA" id="ARBA00023002"/>
    </source>
</evidence>
<feature type="domain" description="2Fe-2S ferredoxin-type" evidence="6">
    <location>
        <begin position="2"/>
        <end position="80"/>
    </location>
</feature>
<proteinExistence type="predicted"/>
<sequence length="155" mass="16218">MAQFQLTVNGKSRTVDAAPDTPLLWALRDDLGLVGTKFGCGIGQCGACTVHIDGVAMRSCQMPVSQVAEGGNKVTTIEGLSENGTHPVQQAWLEHDVPQCGYCQAGQIMSAASLLELTPNPTDEDITAGMSGNICRCGTYLRIHAAVKTAAGKLS</sequence>
<evidence type="ECO:0000256" key="5">
    <source>
        <dbReference type="ARBA" id="ARBA00023014"/>
    </source>
</evidence>
<dbReference type="STRING" id="478744.SAMN05444359_12847"/>
<dbReference type="PROSITE" id="PS51085">
    <property type="entry name" value="2FE2S_FER_2"/>
    <property type="match status" value="1"/>
</dbReference>
<dbReference type="GO" id="GO:0046872">
    <property type="term" value="F:metal ion binding"/>
    <property type="evidence" value="ECO:0007669"/>
    <property type="project" value="UniProtKB-KW"/>
</dbReference>
<dbReference type="GO" id="GO:0016491">
    <property type="term" value="F:oxidoreductase activity"/>
    <property type="evidence" value="ECO:0007669"/>
    <property type="project" value="UniProtKB-KW"/>
</dbReference>
<dbReference type="InterPro" id="IPR051452">
    <property type="entry name" value="Diverse_Oxidoreductases"/>
</dbReference>
<dbReference type="InterPro" id="IPR006058">
    <property type="entry name" value="2Fe2S_fd_BS"/>
</dbReference>
<reference evidence="8" key="1">
    <citation type="submission" date="2016-10" db="EMBL/GenBank/DDBJ databases">
        <authorList>
            <person name="Varghese N."/>
            <person name="Submissions S."/>
        </authorList>
    </citation>
    <scope>NUCLEOTIDE SEQUENCE [LARGE SCALE GENOMIC DNA]</scope>
    <source>
        <strain evidence="8">DSM 24740</strain>
    </source>
</reference>
<evidence type="ECO:0000313" key="8">
    <source>
        <dbReference type="Proteomes" id="UP000199021"/>
    </source>
</evidence>
<keyword evidence="4" id="KW-0408">Iron</keyword>
<keyword evidence="1" id="KW-0001">2Fe-2S</keyword>
<keyword evidence="3" id="KW-0560">Oxidoreductase</keyword>
<evidence type="ECO:0000313" key="7">
    <source>
        <dbReference type="EMBL" id="SER21350.1"/>
    </source>
</evidence>
<dbReference type="SUPFAM" id="SSF54292">
    <property type="entry name" value="2Fe-2S ferredoxin-like"/>
    <property type="match status" value="1"/>
</dbReference>
<protein>
    <submittedName>
        <fullName evidence="7">Isoquinoline 1-oxidoreductase, alpha subunit</fullName>
    </submittedName>
</protein>
<dbReference type="Proteomes" id="UP000199021">
    <property type="component" value="Unassembled WGS sequence"/>
</dbReference>
<organism evidence="7 8">
    <name type="scientific">Neolewinella agarilytica</name>
    <dbReference type="NCBI Taxonomy" id="478744"/>
    <lineage>
        <taxon>Bacteria</taxon>
        <taxon>Pseudomonadati</taxon>
        <taxon>Bacteroidota</taxon>
        <taxon>Saprospiria</taxon>
        <taxon>Saprospirales</taxon>
        <taxon>Lewinellaceae</taxon>
        <taxon>Neolewinella</taxon>
    </lineage>
</organism>
<dbReference type="SUPFAM" id="SSF47741">
    <property type="entry name" value="CO dehydrogenase ISP C-domain like"/>
    <property type="match status" value="1"/>
</dbReference>
<dbReference type="FunFam" id="3.10.20.30:FF:000020">
    <property type="entry name" value="Xanthine dehydrogenase iron-sulfur subunit"/>
    <property type="match status" value="1"/>
</dbReference>
<dbReference type="RefSeq" id="WP_090172205.1">
    <property type="nucleotide sequence ID" value="NZ_FOFB01000028.1"/>
</dbReference>
<evidence type="ECO:0000256" key="4">
    <source>
        <dbReference type="ARBA" id="ARBA00023004"/>
    </source>
</evidence>
<dbReference type="Pfam" id="PF01799">
    <property type="entry name" value="Fer2_2"/>
    <property type="match status" value="1"/>
</dbReference>
<keyword evidence="5" id="KW-0411">Iron-sulfur</keyword>
<accession>A0A1H9MC52</accession>
<dbReference type="Gene3D" id="1.10.150.120">
    <property type="entry name" value="[2Fe-2S]-binding domain"/>
    <property type="match status" value="1"/>
</dbReference>
<dbReference type="Gene3D" id="3.10.20.30">
    <property type="match status" value="1"/>
</dbReference>
<dbReference type="GO" id="GO:0051537">
    <property type="term" value="F:2 iron, 2 sulfur cluster binding"/>
    <property type="evidence" value="ECO:0007669"/>
    <property type="project" value="UniProtKB-KW"/>
</dbReference>
<gene>
    <name evidence="7" type="ORF">SAMN05444359_12847</name>
</gene>
<evidence type="ECO:0000256" key="1">
    <source>
        <dbReference type="ARBA" id="ARBA00022714"/>
    </source>
</evidence>